<organism evidence="3 4">
    <name type="scientific">Linnemannia hyalina</name>
    <dbReference type="NCBI Taxonomy" id="64524"/>
    <lineage>
        <taxon>Eukaryota</taxon>
        <taxon>Fungi</taxon>
        <taxon>Fungi incertae sedis</taxon>
        <taxon>Mucoromycota</taxon>
        <taxon>Mortierellomycotina</taxon>
        <taxon>Mortierellomycetes</taxon>
        <taxon>Mortierellales</taxon>
        <taxon>Mortierellaceae</taxon>
        <taxon>Linnemannia</taxon>
    </lineage>
</organism>
<evidence type="ECO:0000313" key="4">
    <source>
        <dbReference type="Proteomes" id="UP000707451"/>
    </source>
</evidence>
<feature type="region of interest" description="Disordered" evidence="1">
    <location>
        <begin position="254"/>
        <end position="309"/>
    </location>
</feature>
<feature type="compositionally biased region" description="Polar residues" evidence="1">
    <location>
        <begin position="17"/>
        <end position="32"/>
    </location>
</feature>
<name>A0A9P7XYU7_9FUNG</name>
<proteinExistence type="predicted"/>
<dbReference type="InterPro" id="IPR001810">
    <property type="entry name" value="F-box_dom"/>
</dbReference>
<feature type="region of interest" description="Disordered" evidence="1">
    <location>
        <begin position="1174"/>
        <end position="1193"/>
    </location>
</feature>
<feature type="compositionally biased region" description="Polar residues" evidence="1">
    <location>
        <begin position="405"/>
        <end position="414"/>
    </location>
</feature>
<feature type="compositionally biased region" description="Basic and acidic residues" evidence="1">
    <location>
        <begin position="1018"/>
        <end position="1028"/>
    </location>
</feature>
<reference evidence="3" key="1">
    <citation type="submission" date="2021-06" db="EMBL/GenBank/DDBJ databases">
        <title>Genome Sequence of Mortierella hyaline Strain SCG-10, a Cold-Adapted, Nitrate-Reducing Fungus Isolated from Soil in Minnesota, USA.</title>
        <authorList>
            <person name="Aldossari N."/>
        </authorList>
    </citation>
    <scope>NUCLEOTIDE SEQUENCE</scope>
    <source>
        <strain evidence="3">SCG-10</strain>
    </source>
</reference>
<dbReference type="SMART" id="SM00256">
    <property type="entry name" value="FBOX"/>
    <property type="match status" value="1"/>
</dbReference>
<feature type="compositionally biased region" description="Low complexity" evidence="1">
    <location>
        <begin position="281"/>
        <end position="296"/>
    </location>
</feature>
<feature type="region of interest" description="Disordered" evidence="1">
    <location>
        <begin position="1"/>
        <end position="32"/>
    </location>
</feature>
<feature type="compositionally biased region" description="Low complexity" evidence="1">
    <location>
        <begin position="1344"/>
        <end position="1359"/>
    </location>
</feature>
<feature type="compositionally biased region" description="Polar residues" evidence="1">
    <location>
        <begin position="255"/>
        <end position="268"/>
    </location>
</feature>
<feature type="compositionally biased region" description="Polar residues" evidence="1">
    <location>
        <begin position="1"/>
        <end position="10"/>
    </location>
</feature>
<protein>
    <recommendedName>
        <fullName evidence="2">F-box domain-containing protein</fullName>
    </recommendedName>
</protein>
<feature type="region of interest" description="Disordered" evidence="1">
    <location>
        <begin position="758"/>
        <end position="843"/>
    </location>
</feature>
<feature type="compositionally biased region" description="Low complexity" evidence="1">
    <location>
        <begin position="821"/>
        <end position="840"/>
    </location>
</feature>
<dbReference type="SUPFAM" id="SSF81383">
    <property type="entry name" value="F-box domain"/>
    <property type="match status" value="1"/>
</dbReference>
<feature type="compositionally biased region" description="Low complexity" evidence="1">
    <location>
        <begin position="415"/>
        <end position="436"/>
    </location>
</feature>
<dbReference type="InterPro" id="IPR036047">
    <property type="entry name" value="F-box-like_dom_sf"/>
</dbReference>
<dbReference type="InterPro" id="IPR032675">
    <property type="entry name" value="LRR_dom_sf"/>
</dbReference>
<keyword evidence="4" id="KW-1185">Reference proteome</keyword>
<sequence>MDSSPFQATGSRPIRPSNININTRLGSTGDDSFYSSPQRISDLLSSSVNSSPCSFISATSTGENNNNNNIEVRGASFTLLKDTDKSKDKGKDKGKDNTNILRETRRTLMIVFMTSVIRDLITLNKNNINNSSRRLYRTVSMTVASLDLASALAKDPVVVAHPEVASTSISTITIITPTTATTAAVTSEMPLTMDDKEDSDPNAAAATADWTTTLSPPMSLNNNSMDIHKTTLTTAPVVLSSVSLPSVVDSAAFPGTSSTSPLVSQSRHFSAAPAATTGPFSSSSTTEAGRSSTGTTQPTFQAFSSTTNQGLSSYSSSSGLSLSRDTCNLLPGLHSMHQHQLFHHLALQQQQYDNDTDSAIDAAEASSSSAAFHSGLNDTFVDVDTPSPTSSVPGSPSHMKFGNRCNDNNNQGIMSSTPDGTSSSASPSAFHSPSNSITWTSPSRTQQHHHKSSSPMTTVSQQFASLAEFNRNKGKGIARGFHRSSKEERRRLQQAQQIQPWKATMDGLPREIKIHIFRYLSTFQLVRVSRVSRSWRSIAMDGSLWKVIDTTRFYNIIKDDQLRVLGTAASGFLRYANFRGCVQLSGESLRAIAEHCPNVERLDLTGCRSVSSKSIADVCMNMPLLLHLELAGLQSVNNYTLQAMAVYCRSLQVLNLAWCKQISGFGLSNLTRSCQDLRKLNVSGCGGLEDRWMPVMGMNLPRLREICLNGCGSLTDRGLIGLLSGLSVASSRKHRKWRMRKRMATSVRVSSLGHLLVNQSSSCGDDDGGDEDEDEDDERGRAKRELEEEDEEYAMEDDSDRESEVDGDDEDDDGNQAKAISSSNGAAAAAATTSTTGSNGRSDEEGLQARLDYLGLSHCRLLTTEALRAIGHYCNRHLRRLELSGCESFGDEGLIILAQNCTRLRLLDLEDVNLLTDASLRAFGMYLPKLERLSLSYCENVTDQGIIRMLRPASNPTTLSTTNNTVFANNADSAASLCCRRLVYLELDNCLLITDRLLLEFANVLEERKVLAIEKMKERERKREERRERIRQKKRKSSLSFLRSASTSSANASSSVVSDDQQQQQTRSTCFEGVNIYLNRNNNGEEGSTVMASGSGSGSGSGIGSGSFIASRPVNIPVRLRMNPSLAAEAAGPSNGCSFVSSYTSSPLQPRSVLASTSISDEMVVKKTRPGLRIMVPTRSSSTTSTTSTSTSSSSLALWPSALQSRRRRLAAAAAASKNGKYIRPRPRRKLVRPTLQIFDCRNITLEGVEAAQLRCPSLAVKSYYSWSNPSTSVPAASTLGFGGSGGSLEEAFEGELEGDEEDDDEDDEDGSGVAGRRHGSRRGTSSVGGNAGLHAHGGGGSSSGSANSSQTSLHHLHMQQQHLQLLQLQRLNRSANLLQRARLGLLGGHGGGHGHDGHRDSQCTIL</sequence>
<dbReference type="SMART" id="SM00367">
    <property type="entry name" value="LRR_CC"/>
    <property type="match status" value="11"/>
</dbReference>
<feature type="region of interest" description="Disordered" evidence="1">
    <location>
        <begin position="381"/>
        <end position="458"/>
    </location>
</feature>
<dbReference type="PANTHER" id="PTHR13318">
    <property type="entry name" value="PARTNER OF PAIRED, ISOFORM B-RELATED"/>
    <property type="match status" value="1"/>
</dbReference>
<dbReference type="InterPro" id="IPR057207">
    <property type="entry name" value="FBXL15_LRR"/>
</dbReference>
<dbReference type="PROSITE" id="PS50181">
    <property type="entry name" value="FBOX"/>
    <property type="match status" value="1"/>
</dbReference>
<evidence type="ECO:0000256" key="1">
    <source>
        <dbReference type="SAM" id="MobiDB-lite"/>
    </source>
</evidence>
<dbReference type="EMBL" id="JAHRHY010000005">
    <property type="protein sequence ID" value="KAG9069112.1"/>
    <property type="molecule type" value="Genomic_DNA"/>
</dbReference>
<dbReference type="Pfam" id="PF25372">
    <property type="entry name" value="DUF7885"/>
    <property type="match status" value="2"/>
</dbReference>
<feature type="compositionally biased region" description="Low complexity" evidence="1">
    <location>
        <begin position="1038"/>
        <end position="1047"/>
    </location>
</feature>
<dbReference type="SUPFAM" id="SSF52058">
    <property type="entry name" value="L domain-like"/>
    <property type="match status" value="1"/>
</dbReference>
<dbReference type="GO" id="GO:0031146">
    <property type="term" value="P:SCF-dependent proteasomal ubiquitin-dependent protein catabolic process"/>
    <property type="evidence" value="ECO:0007669"/>
    <property type="project" value="TreeGrafter"/>
</dbReference>
<accession>A0A9P7XYU7</accession>
<comment type="caution">
    <text evidence="3">The sequence shown here is derived from an EMBL/GenBank/DDBJ whole genome shotgun (WGS) entry which is preliminary data.</text>
</comment>
<feature type="compositionally biased region" description="Gly residues" evidence="1">
    <location>
        <begin position="1330"/>
        <end position="1343"/>
    </location>
</feature>
<gene>
    <name evidence="3" type="ORF">KI688_010007</name>
</gene>
<feature type="region of interest" description="Disordered" evidence="1">
    <location>
        <begin position="1085"/>
        <end position="1104"/>
    </location>
</feature>
<feature type="domain" description="F-box" evidence="2">
    <location>
        <begin position="502"/>
        <end position="548"/>
    </location>
</feature>
<feature type="compositionally biased region" description="Acidic residues" evidence="1">
    <location>
        <begin position="787"/>
        <end position="814"/>
    </location>
</feature>
<feature type="compositionally biased region" description="Low complexity" evidence="1">
    <location>
        <begin position="1180"/>
        <end position="1193"/>
    </location>
</feature>
<dbReference type="Pfam" id="PF12937">
    <property type="entry name" value="F-box-like"/>
    <property type="match status" value="1"/>
</dbReference>
<feature type="compositionally biased region" description="Low complexity" evidence="1">
    <location>
        <begin position="382"/>
        <end position="397"/>
    </location>
</feature>
<evidence type="ECO:0000259" key="2">
    <source>
        <dbReference type="PROSITE" id="PS50181"/>
    </source>
</evidence>
<dbReference type="InterPro" id="IPR006553">
    <property type="entry name" value="Leu-rich_rpt_Cys-con_subtyp"/>
</dbReference>
<feature type="region of interest" description="Disordered" evidence="1">
    <location>
        <begin position="1018"/>
        <end position="1047"/>
    </location>
</feature>
<dbReference type="OrthoDB" id="550575at2759"/>
<feature type="region of interest" description="Disordered" evidence="1">
    <location>
        <begin position="1289"/>
        <end position="1359"/>
    </location>
</feature>
<dbReference type="GO" id="GO:0019005">
    <property type="term" value="C:SCF ubiquitin ligase complex"/>
    <property type="evidence" value="ECO:0007669"/>
    <property type="project" value="TreeGrafter"/>
</dbReference>
<feature type="compositionally biased region" description="Gly residues" evidence="1">
    <location>
        <begin position="1095"/>
        <end position="1104"/>
    </location>
</feature>
<evidence type="ECO:0000313" key="3">
    <source>
        <dbReference type="EMBL" id="KAG9069112.1"/>
    </source>
</evidence>
<feature type="compositionally biased region" description="Acidic residues" evidence="1">
    <location>
        <begin position="764"/>
        <end position="777"/>
    </location>
</feature>
<dbReference type="Proteomes" id="UP000707451">
    <property type="component" value="Unassembled WGS sequence"/>
</dbReference>
<feature type="compositionally biased region" description="Acidic residues" evidence="1">
    <location>
        <begin position="1291"/>
        <end position="1311"/>
    </location>
</feature>
<dbReference type="Gene3D" id="3.80.10.10">
    <property type="entry name" value="Ribonuclease Inhibitor"/>
    <property type="match status" value="2"/>
</dbReference>